<reference evidence="1 2" key="1">
    <citation type="journal article" date="2021" name="BMC Genomics">
        <title>Datura genome reveals duplications of psychoactive alkaloid biosynthetic genes and high mutation rate following tissue culture.</title>
        <authorList>
            <person name="Rajewski A."/>
            <person name="Carter-House D."/>
            <person name="Stajich J."/>
            <person name="Litt A."/>
        </authorList>
    </citation>
    <scope>NUCLEOTIDE SEQUENCE [LARGE SCALE GENOMIC DNA]</scope>
    <source>
        <strain evidence="1">AR-01</strain>
    </source>
</reference>
<evidence type="ECO:0000313" key="2">
    <source>
        <dbReference type="Proteomes" id="UP000823775"/>
    </source>
</evidence>
<protein>
    <submittedName>
        <fullName evidence="1">Uncharacterized protein</fullName>
    </submittedName>
</protein>
<organism evidence="1 2">
    <name type="scientific">Datura stramonium</name>
    <name type="common">Jimsonweed</name>
    <name type="synonym">Common thornapple</name>
    <dbReference type="NCBI Taxonomy" id="4076"/>
    <lineage>
        <taxon>Eukaryota</taxon>
        <taxon>Viridiplantae</taxon>
        <taxon>Streptophyta</taxon>
        <taxon>Embryophyta</taxon>
        <taxon>Tracheophyta</taxon>
        <taxon>Spermatophyta</taxon>
        <taxon>Magnoliopsida</taxon>
        <taxon>eudicotyledons</taxon>
        <taxon>Gunneridae</taxon>
        <taxon>Pentapetalae</taxon>
        <taxon>asterids</taxon>
        <taxon>lamiids</taxon>
        <taxon>Solanales</taxon>
        <taxon>Solanaceae</taxon>
        <taxon>Solanoideae</taxon>
        <taxon>Datureae</taxon>
        <taxon>Datura</taxon>
    </lineage>
</organism>
<dbReference type="EMBL" id="JACEIK010001482">
    <property type="protein sequence ID" value="MCD7469768.1"/>
    <property type="molecule type" value="Genomic_DNA"/>
</dbReference>
<proteinExistence type="predicted"/>
<accession>A0ABS8TF53</accession>
<gene>
    <name evidence="1" type="ORF">HAX54_009012</name>
</gene>
<name>A0ABS8TF53_DATST</name>
<evidence type="ECO:0000313" key="1">
    <source>
        <dbReference type="EMBL" id="MCD7469768.1"/>
    </source>
</evidence>
<feature type="non-terminal residue" evidence="1">
    <location>
        <position position="85"/>
    </location>
</feature>
<keyword evidence="2" id="KW-1185">Reference proteome</keyword>
<dbReference type="Proteomes" id="UP000823775">
    <property type="component" value="Unassembled WGS sequence"/>
</dbReference>
<comment type="caution">
    <text evidence="1">The sequence shown here is derived from an EMBL/GenBank/DDBJ whole genome shotgun (WGS) entry which is preliminary data.</text>
</comment>
<sequence>MALYTITSNNPRYKEKPNLAGANSGEGYYVITFVSTLFITAGHNRLILEFWSSTKTTVGMLLIGYAPEHSALTSHRQLIITLGLG</sequence>